<keyword evidence="2" id="KW-1185">Reference proteome</keyword>
<evidence type="ECO:0008006" key="3">
    <source>
        <dbReference type="Google" id="ProtNLM"/>
    </source>
</evidence>
<dbReference type="SUPFAM" id="SSF48452">
    <property type="entry name" value="TPR-like"/>
    <property type="match status" value="1"/>
</dbReference>
<dbReference type="Pfam" id="PF14559">
    <property type="entry name" value="TPR_19"/>
    <property type="match status" value="1"/>
</dbReference>
<sequence length="458" mass="50017">MSRSVRSFLFEEHAAVLPHWFGRGLRGRTVICFDAHLDVQGISDGRLAHLLSCESADNVLARMKPHHLIPDQPASATRPFGFGIEDFLFAASRLGIIDRLIWVAPPYIPIFDMESAVQQLQQTDGVTLSDLASLTVRRDVNNSLCAVEGSLLGIDLTVCHREALPLLELPRDSLVDVDIDYFVDLPSEEVAVSPASVVADLMSLDLDFTEVTISRSVHSGYTPVQHSEIAEQLARHFAGVDACPLETQSHPVDDRENLAPEARELLRRACEFPARGLEIGAQQIHAMECEKEALGVFDVQRGLIEAAIGILWGHVGELASAVRCYHAARGVFDGHPELALEIARLCLETGQSESARAFLLDALRDDKTSAAAHFYLGVLAIAAAHSTGSVACMDEAAKHLQIAHDRTPAWDEVLERLVYVHTQRGDHQSAELFHARRVALAEAVTGHAIDPVKTGSGR</sequence>
<comment type="caution">
    <text evidence="1">The sequence shown here is derived from an EMBL/GenBank/DDBJ whole genome shotgun (WGS) entry which is preliminary data.</text>
</comment>
<dbReference type="Proteomes" id="UP001202961">
    <property type="component" value="Unassembled WGS sequence"/>
</dbReference>
<reference evidence="1 2" key="1">
    <citation type="journal article" date="2022" name="Syst. Appl. Microbiol.">
        <title>Rhodopirellula aestuarii sp. nov., a novel member of the genus Rhodopirellula isolated from brackish sediments collected in the Tagus River estuary, Portugal.</title>
        <authorList>
            <person name="Vitorino I.R."/>
            <person name="Klimek D."/>
            <person name="Calusinska M."/>
            <person name="Lobo-da-Cunha A."/>
            <person name="Vasconcelos V."/>
            <person name="Lage O.M."/>
        </authorList>
    </citation>
    <scope>NUCLEOTIDE SEQUENCE [LARGE SCALE GENOMIC DNA]</scope>
    <source>
        <strain evidence="1 2">ICT_H3.1</strain>
    </source>
</reference>
<protein>
    <recommendedName>
        <fullName evidence="3">Tetratricopeptide repeat protein</fullName>
    </recommendedName>
</protein>
<gene>
    <name evidence="1" type="ORF">NB063_11110</name>
</gene>
<evidence type="ECO:0000313" key="2">
    <source>
        <dbReference type="Proteomes" id="UP001202961"/>
    </source>
</evidence>
<proteinExistence type="predicted"/>
<accession>A0ABT0U3C6</accession>
<name>A0ABT0U3C6_9BACT</name>
<organism evidence="1 2">
    <name type="scientific">Aporhodopirellula aestuarii</name>
    <dbReference type="NCBI Taxonomy" id="2950107"/>
    <lineage>
        <taxon>Bacteria</taxon>
        <taxon>Pseudomonadati</taxon>
        <taxon>Planctomycetota</taxon>
        <taxon>Planctomycetia</taxon>
        <taxon>Pirellulales</taxon>
        <taxon>Pirellulaceae</taxon>
        <taxon>Aporhodopirellula</taxon>
    </lineage>
</organism>
<dbReference type="RefSeq" id="WP_250928793.1">
    <property type="nucleotide sequence ID" value="NZ_JAMQBK010000029.1"/>
</dbReference>
<dbReference type="EMBL" id="JAMQBK010000029">
    <property type="protein sequence ID" value="MCM2371154.1"/>
    <property type="molecule type" value="Genomic_DNA"/>
</dbReference>
<dbReference type="Gene3D" id="1.25.40.10">
    <property type="entry name" value="Tetratricopeptide repeat domain"/>
    <property type="match status" value="1"/>
</dbReference>
<evidence type="ECO:0000313" key="1">
    <source>
        <dbReference type="EMBL" id="MCM2371154.1"/>
    </source>
</evidence>
<dbReference type="InterPro" id="IPR011990">
    <property type="entry name" value="TPR-like_helical_dom_sf"/>
</dbReference>